<dbReference type="CDD" id="cd01300">
    <property type="entry name" value="YtcJ_like"/>
    <property type="match status" value="1"/>
</dbReference>
<dbReference type="OrthoDB" id="3501663at2759"/>
<dbReference type="Proteomes" id="UP000267821">
    <property type="component" value="Unassembled WGS sequence"/>
</dbReference>
<proteinExistence type="predicted"/>
<name>A0A3N4M466_9PEZI</name>
<sequence>YCYPYIYTLNNQAPNARCFSVGDTEKRFMGVMNETVVGGGQVIDWKEKGEVVVIPGLWDGHGHILALGEMLEGVKLYGLGSIEEVRISLETHLKANPTLGTKEKWLRGIGWDQSLLFPDEKNPHMPTSNDLSSPLLSDKYIMIDRVDGHCLWLSAAVIKLLPDPLPTHIPGGEILGNGSVFCDNAMDMVYDVYPDRVLDRAKVIARAESAMKELNKVGVVGVHDAGMRKWEVEGLRWMAEMSISSVRLNIMVECEIRNTYCGGEGESGVRNIMGRTENGMLSVYGVKIFADGALGSWGAALLSPYSDKPETSGTMLINSTALQNVITEWYNSGYQVSTHCIGDLANHLTVQIYKDLLSTSHYTPPNHARRLRIEHAQIIAPEDQDLIQSLGLIPSIQPTHATSDSPYAEIRLGRDRVQNSAYRMKSLFDRGLNVVLGSDFPVESHDPRNGIYAAVTRKNPYTTKEEGWHKEETITVQQALEGFIKNPAYAMWAEGETGEISVGKWADWVVLGYEDEALGAKFWEEGWVEKGGDVRRLKVLETWVGGRKVYDASAEER</sequence>
<dbReference type="AlphaFoldDB" id="A0A3N4M466"/>
<dbReference type="PANTHER" id="PTHR22642:SF2">
    <property type="entry name" value="PROTEIN LONG AFTER FAR-RED 3"/>
    <property type="match status" value="1"/>
</dbReference>
<feature type="domain" description="Amidohydrolase 3" evidence="1">
    <location>
        <begin position="52"/>
        <end position="550"/>
    </location>
</feature>
<dbReference type="SUPFAM" id="SSF51556">
    <property type="entry name" value="Metallo-dependent hydrolases"/>
    <property type="match status" value="1"/>
</dbReference>
<dbReference type="EMBL" id="ML121539">
    <property type="protein sequence ID" value="RPB25105.1"/>
    <property type="molecule type" value="Genomic_DNA"/>
</dbReference>
<accession>A0A3N4M466</accession>
<dbReference type="Pfam" id="PF07969">
    <property type="entry name" value="Amidohydro_3"/>
    <property type="match status" value="1"/>
</dbReference>
<evidence type="ECO:0000313" key="2">
    <source>
        <dbReference type="EMBL" id="RPB25105.1"/>
    </source>
</evidence>
<evidence type="ECO:0000313" key="3">
    <source>
        <dbReference type="Proteomes" id="UP000267821"/>
    </source>
</evidence>
<organism evidence="2 3">
    <name type="scientific">Terfezia boudieri ATCC MYA-4762</name>
    <dbReference type="NCBI Taxonomy" id="1051890"/>
    <lineage>
        <taxon>Eukaryota</taxon>
        <taxon>Fungi</taxon>
        <taxon>Dikarya</taxon>
        <taxon>Ascomycota</taxon>
        <taxon>Pezizomycotina</taxon>
        <taxon>Pezizomycetes</taxon>
        <taxon>Pezizales</taxon>
        <taxon>Pezizaceae</taxon>
        <taxon>Terfezia</taxon>
    </lineage>
</organism>
<dbReference type="Gene3D" id="3.20.20.140">
    <property type="entry name" value="Metal-dependent hydrolases"/>
    <property type="match status" value="1"/>
</dbReference>
<dbReference type="InParanoid" id="A0A3N4M466"/>
<dbReference type="GO" id="GO:0016810">
    <property type="term" value="F:hydrolase activity, acting on carbon-nitrogen (but not peptide) bonds"/>
    <property type="evidence" value="ECO:0007669"/>
    <property type="project" value="InterPro"/>
</dbReference>
<evidence type="ECO:0000259" key="1">
    <source>
        <dbReference type="Pfam" id="PF07969"/>
    </source>
</evidence>
<dbReference type="InterPro" id="IPR013108">
    <property type="entry name" value="Amidohydro_3"/>
</dbReference>
<dbReference type="InterPro" id="IPR011059">
    <property type="entry name" value="Metal-dep_hydrolase_composite"/>
</dbReference>
<keyword evidence="3" id="KW-1185">Reference proteome</keyword>
<dbReference type="InterPro" id="IPR033932">
    <property type="entry name" value="YtcJ-like"/>
</dbReference>
<keyword evidence="2" id="KW-0378">Hydrolase</keyword>
<reference evidence="2 3" key="1">
    <citation type="journal article" date="2018" name="Nat. Ecol. Evol.">
        <title>Pezizomycetes genomes reveal the molecular basis of ectomycorrhizal truffle lifestyle.</title>
        <authorList>
            <person name="Murat C."/>
            <person name="Payen T."/>
            <person name="Noel B."/>
            <person name="Kuo A."/>
            <person name="Morin E."/>
            <person name="Chen J."/>
            <person name="Kohler A."/>
            <person name="Krizsan K."/>
            <person name="Balestrini R."/>
            <person name="Da Silva C."/>
            <person name="Montanini B."/>
            <person name="Hainaut M."/>
            <person name="Levati E."/>
            <person name="Barry K.W."/>
            <person name="Belfiori B."/>
            <person name="Cichocki N."/>
            <person name="Clum A."/>
            <person name="Dockter R.B."/>
            <person name="Fauchery L."/>
            <person name="Guy J."/>
            <person name="Iotti M."/>
            <person name="Le Tacon F."/>
            <person name="Lindquist E.A."/>
            <person name="Lipzen A."/>
            <person name="Malagnac F."/>
            <person name="Mello A."/>
            <person name="Molinier V."/>
            <person name="Miyauchi S."/>
            <person name="Poulain J."/>
            <person name="Riccioni C."/>
            <person name="Rubini A."/>
            <person name="Sitrit Y."/>
            <person name="Splivallo R."/>
            <person name="Traeger S."/>
            <person name="Wang M."/>
            <person name="Zifcakova L."/>
            <person name="Wipf D."/>
            <person name="Zambonelli A."/>
            <person name="Paolocci F."/>
            <person name="Nowrousian M."/>
            <person name="Ottonello S."/>
            <person name="Baldrian P."/>
            <person name="Spatafora J.W."/>
            <person name="Henrissat B."/>
            <person name="Nagy L.G."/>
            <person name="Aury J.M."/>
            <person name="Wincker P."/>
            <person name="Grigoriev I.V."/>
            <person name="Bonfante P."/>
            <person name="Martin F.M."/>
        </authorList>
    </citation>
    <scope>NUCLEOTIDE SEQUENCE [LARGE SCALE GENOMIC DNA]</scope>
    <source>
        <strain evidence="2 3">ATCC MYA-4762</strain>
    </source>
</reference>
<dbReference type="InterPro" id="IPR032466">
    <property type="entry name" value="Metal_Hydrolase"/>
</dbReference>
<protein>
    <submittedName>
        <fullName evidence="2">Amidohydrolase 3</fullName>
    </submittedName>
</protein>
<dbReference type="PANTHER" id="PTHR22642">
    <property type="entry name" value="IMIDAZOLONEPROPIONASE"/>
    <property type="match status" value="1"/>
</dbReference>
<dbReference type="STRING" id="1051890.A0A3N4M466"/>
<feature type="non-terminal residue" evidence="2">
    <location>
        <position position="557"/>
    </location>
</feature>
<dbReference type="Gene3D" id="3.10.310.70">
    <property type="match status" value="1"/>
</dbReference>
<feature type="non-terminal residue" evidence="2">
    <location>
        <position position="1"/>
    </location>
</feature>
<gene>
    <name evidence="2" type="ORF">L211DRAFT_744703</name>
</gene>
<dbReference type="Gene3D" id="2.30.40.10">
    <property type="entry name" value="Urease, subunit C, domain 1"/>
    <property type="match status" value="1"/>
</dbReference>